<name>A0A7I8WBM7_9ANNE</name>
<dbReference type="GO" id="GO:0006508">
    <property type="term" value="P:proteolysis"/>
    <property type="evidence" value="ECO:0007669"/>
    <property type="project" value="UniProtKB-KW"/>
</dbReference>
<comment type="similarity">
    <text evidence="1 5">Belongs to the peptidase S10 family.</text>
</comment>
<organism evidence="6 7">
    <name type="scientific">Dimorphilus gyrociliatus</name>
    <dbReference type="NCBI Taxonomy" id="2664684"/>
    <lineage>
        <taxon>Eukaryota</taxon>
        <taxon>Metazoa</taxon>
        <taxon>Spiralia</taxon>
        <taxon>Lophotrochozoa</taxon>
        <taxon>Annelida</taxon>
        <taxon>Polychaeta</taxon>
        <taxon>Polychaeta incertae sedis</taxon>
        <taxon>Dinophilidae</taxon>
        <taxon>Dimorphilus</taxon>
    </lineage>
</organism>
<evidence type="ECO:0000256" key="4">
    <source>
        <dbReference type="ARBA" id="ARBA00022801"/>
    </source>
</evidence>
<dbReference type="GO" id="GO:0004185">
    <property type="term" value="F:serine-type carboxypeptidase activity"/>
    <property type="evidence" value="ECO:0007669"/>
    <property type="project" value="UniProtKB-UniRule"/>
</dbReference>
<gene>
    <name evidence="6" type="ORF">DGYR_LOCUS12871</name>
</gene>
<dbReference type="InterPro" id="IPR029058">
    <property type="entry name" value="AB_hydrolase_fold"/>
</dbReference>
<evidence type="ECO:0000313" key="6">
    <source>
        <dbReference type="EMBL" id="CAD5125503.1"/>
    </source>
</evidence>
<dbReference type="PANTHER" id="PTHR11802:SF201">
    <property type="entry name" value="CARBOXYPEPTIDASE"/>
    <property type="match status" value="1"/>
</dbReference>
<feature type="chain" id="PRO_5029949028" description="Carboxypeptidase" evidence="5">
    <location>
        <begin position="20"/>
        <end position="418"/>
    </location>
</feature>
<proteinExistence type="inferred from homology"/>
<dbReference type="PROSITE" id="PS00131">
    <property type="entry name" value="CARBOXYPEPT_SER_SER"/>
    <property type="match status" value="1"/>
</dbReference>
<dbReference type="EMBL" id="CAJFCJ010000027">
    <property type="protein sequence ID" value="CAD5125503.1"/>
    <property type="molecule type" value="Genomic_DNA"/>
</dbReference>
<dbReference type="PANTHER" id="PTHR11802">
    <property type="entry name" value="SERINE PROTEASE FAMILY S10 SERINE CARBOXYPEPTIDASE"/>
    <property type="match status" value="1"/>
</dbReference>
<dbReference type="GO" id="GO:1904715">
    <property type="term" value="P:negative regulation of chaperone-mediated autophagy"/>
    <property type="evidence" value="ECO:0007669"/>
    <property type="project" value="UniProtKB-ARBA"/>
</dbReference>
<accession>A0A7I8WBM7</accession>
<sequence length="418" mass="47852">MNCFNIFCLLFIAINGIFAAREDDRVTFLPRLDGPQPTFRHYAGYLKATDKRNFFYWFVESESDPQNDPVVLWLNGGPGCSSMTGKLIELGPWRVNKQGRLSWFEERWNKHANIIFMESPACVGFSYDDDSNCATSDDETAEHNYNAMKDFFVGWPELVDNILYITGESYAGVYVPTLSVLLANDASLNFKGMAIGNPVSNRRMMTNSLTYFAYSRGIIGVEMWNDLLDNCCVDRNATDCNFYRSEDDQCAVLSSEVNRQIWRNGLNPYNLYDTCFGGVPSHDDGILKKEGNIIEIAPIDMLPPDFDIDRYQENIRDYIKKGYQVRSRIPCSDSSGRESFLNDVEVRRALHVKDGLPQWQPCSAIVSAQYIRQYTDLKPQHMEILEKGHRVLKYSGDLDMACNHWGDLWFSEDLGLEV</sequence>
<dbReference type="FunFam" id="3.40.50.1820:FF:000335">
    <property type="entry name" value="Carboxypeptidase"/>
    <property type="match status" value="1"/>
</dbReference>
<comment type="caution">
    <text evidence="6">The sequence shown here is derived from an EMBL/GenBank/DDBJ whole genome shotgun (WGS) entry which is preliminary data.</text>
</comment>
<protein>
    <recommendedName>
        <fullName evidence="5">Carboxypeptidase</fullName>
        <ecNumber evidence="5">3.4.16.-</ecNumber>
    </recommendedName>
</protein>
<dbReference type="Proteomes" id="UP000549394">
    <property type="component" value="Unassembled WGS sequence"/>
</dbReference>
<dbReference type="InterPro" id="IPR018202">
    <property type="entry name" value="Ser_caboxypep_ser_AS"/>
</dbReference>
<dbReference type="Pfam" id="PF00450">
    <property type="entry name" value="Peptidase_S10"/>
    <property type="match status" value="1"/>
</dbReference>
<evidence type="ECO:0000256" key="3">
    <source>
        <dbReference type="ARBA" id="ARBA00022670"/>
    </source>
</evidence>
<keyword evidence="2 5" id="KW-0121">Carboxypeptidase</keyword>
<keyword evidence="5" id="KW-0732">Signal</keyword>
<feature type="signal peptide" evidence="5">
    <location>
        <begin position="1"/>
        <end position="19"/>
    </location>
</feature>
<keyword evidence="7" id="KW-1185">Reference proteome</keyword>
<dbReference type="InterPro" id="IPR001563">
    <property type="entry name" value="Peptidase_S10"/>
</dbReference>
<evidence type="ECO:0000313" key="7">
    <source>
        <dbReference type="Proteomes" id="UP000549394"/>
    </source>
</evidence>
<dbReference type="AlphaFoldDB" id="A0A7I8WBM7"/>
<dbReference type="GO" id="GO:0031647">
    <property type="term" value="P:regulation of protein stability"/>
    <property type="evidence" value="ECO:0007669"/>
    <property type="project" value="UniProtKB-ARBA"/>
</dbReference>
<keyword evidence="3 5" id="KW-0645">Protease</keyword>
<dbReference type="Gene3D" id="3.40.50.1820">
    <property type="entry name" value="alpha/beta hydrolase"/>
    <property type="match status" value="2"/>
</dbReference>
<evidence type="ECO:0000256" key="5">
    <source>
        <dbReference type="RuleBase" id="RU361156"/>
    </source>
</evidence>
<evidence type="ECO:0000256" key="1">
    <source>
        <dbReference type="ARBA" id="ARBA00009431"/>
    </source>
</evidence>
<dbReference type="PRINTS" id="PR00724">
    <property type="entry name" value="CRBOXYPTASEC"/>
</dbReference>
<keyword evidence="4 5" id="KW-0378">Hydrolase</keyword>
<dbReference type="SUPFAM" id="SSF53474">
    <property type="entry name" value="alpha/beta-Hydrolases"/>
    <property type="match status" value="1"/>
</dbReference>
<evidence type="ECO:0000256" key="2">
    <source>
        <dbReference type="ARBA" id="ARBA00022645"/>
    </source>
</evidence>
<reference evidence="6 7" key="1">
    <citation type="submission" date="2020-08" db="EMBL/GenBank/DDBJ databases">
        <authorList>
            <person name="Hejnol A."/>
        </authorList>
    </citation>
    <scope>NUCLEOTIDE SEQUENCE [LARGE SCALE GENOMIC DNA]</scope>
</reference>
<dbReference type="OrthoDB" id="443318at2759"/>
<dbReference type="EC" id="3.4.16.-" evidence="5"/>